<reference evidence="1" key="1">
    <citation type="submission" date="2014-09" db="EMBL/GenBank/DDBJ databases">
        <authorList>
            <person name="Magalhaes I.L.F."/>
            <person name="Oliveira U."/>
            <person name="Santos F.R."/>
            <person name="Vidigal T.H.D.A."/>
            <person name="Brescovit A.D."/>
            <person name="Santos A.J."/>
        </authorList>
    </citation>
    <scope>NUCLEOTIDE SEQUENCE</scope>
    <source>
        <tissue evidence="1">Shoot tissue taken approximately 20 cm above the soil surface</tissue>
    </source>
</reference>
<reference evidence="1" key="2">
    <citation type="journal article" date="2015" name="Data Brief">
        <title>Shoot transcriptome of the giant reed, Arundo donax.</title>
        <authorList>
            <person name="Barrero R.A."/>
            <person name="Guerrero F.D."/>
            <person name="Moolhuijzen P."/>
            <person name="Goolsby J.A."/>
            <person name="Tidwell J."/>
            <person name="Bellgard S.E."/>
            <person name="Bellgard M.I."/>
        </authorList>
    </citation>
    <scope>NUCLEOTIDE SEQUENCE</scope>
    <source>
        <tissue evidence="1">Shoot tissue taken approximately 20 cm above the soil surface</tissue>
    </source>
</reference>
<dbReference type="AlphaFoldDB" id="A0A0A9HJ90"/>
<dbReference type="EMBL" id="GBRH01162970">
    <property type="protein sequence ID" value="JAE34926.1"/>
    <property type="molecule type" value="Transcribed_RNA"/>
</dbReference>
<protein>
    <submittedName>
        <fullName evidence="1">Uncharacterized protein</fullName>
    </submittedName>
</protein>
<organism evidence="1">
    <name type="scientific">Arundo donax</name>
    <name type="common">Giant reed</name>
    <name type="synonym">Donax arundinaceus</name>
    <dbReference type="NCBI Taxonomy" id="35708"/>
    <lineage>
        <taxon>Eukaryota</taxon>
        <taxon>Viridiplantae</taxon>
        <taxon>Streptophyta</taxon>
        <taxon>Embryophyta</taxon>
        <taxon>Tracheophyta</taxon>
        <taxon>Spermatophyta</taxon>
        <taxon>Magnoliopsida</taxon>
        <taxon>Liliopsida</taxon>
        <taxon>Poales</taxon>
        <taxon>Poaceae</taxon>
        <taxon>PACMAD clade</taxon>
        <taxon>Arundinoideae</taxon>
        <taxon>Arundineae</taxon>
        <taxon>Arundo</taxon>
    </lineage>
</organism>
<name>A0A0A9HJ90_ARUDO</name>
<sequence length="141" mass="14385">MGMSVERTWNWTSAFFCWSESELSVPEGSEVKALSVGANTVRPLPELLSWLSICCATPVDRSSRMKVLNCPALASTPVMLVVPAAGAGAAGVGVAGAAVGACADAVMATESTTVTSTSLCMACMVIAAACDCWLCATNTTV</sequence>
<accession>A0A0A9HJ90</accession>
<evidence type="ECO:0000313" key="1">
    <source>
        <dbReference type="EMBL" id="JAE34926.1"/>
    </source>
</evidence>
<proteinExistence type="predicted"/>